<dbReference type="EMBL" id="BMVX01000008">
    <property type="protein sequence ID" value="GGZ64435.1"/>
    <property type="molecule type" value="Genomic_DNA"/>
</dbReference>
<keyword evidence="2" id="KW-0732">Signal</keyword>
<feature type="compositionally biased region" description="Low complexity" evidence="1">
    <location>
        <begin position="199"/>
        <end position="212"/>
    </location>
</feature>
<feature type="region of interest" description="Disordered" evidence="1">
    <location>
        <begin position="69"/>
        <end position="128"/>
    </location>
</feature>
<evidence type="ECO:0000313" key="4">
    <source>
        <dbReference type="EMBL" id="QEU77588.1"/>
    </source>
</evidence>
<feature type="region of interest" description="Disordered" evidence="1">
    <location>
        <begin position="30"/>
        <end position="56"/>
    </location>
</feature>
<keyword evidence="5" id="KW-1185">Reference proteome</keyword>
<name>A0A5P2UF13_9ACTN</name>
<protein>
    <recommendedName>
        <fullName evidence="6">Secreted protein</fullName>
    </recommendedName>
</protein>
<dbReference type="OrthoDB" id="128043at2"/>
<evidence type="ECO:0000256" key="2">
    <source>
        <dbReference type="SAM" id="SignalP"/>
    </source>
</evidence>
<feature type="signal peptide" evidence="2">
    <location>
        <begin position="1"/>
        <end position="21"/>
    </location>
</feature>
<evidence type="ECO:0000256" key="1">
    <source>
        <dbReference type="SAM" id="MobiDB-lite"/>
    </source>
</evidence>
<reference evidence="4 5" key="2">
    <citation type="submission" date="2017-09" db="EMBL/GenBank/DDBJ databases">
        <authorList>
            <person name="Lee N."/>
            <person name="Cho B.-K."/>
        </authorList>
    </citation>
    <scope>NUCLEOTIDE SEQUENCE [LARGE SCALE GENOMIC DNA]</scope>
    <source>
        <strain evidence="4 5">ATCC 27467</strain>
    </source>
</reference>
<feature type="compositionally biased region" description="Low complexity" evidence="1">
    <location>
        <begin position="31"/>
        <end position="46"/>
    </location>
</feature>
<dbReference type="Proteomes" id="UP000326831">
    <property type="component" value="Chromosome"/>
</dbReference>
<proteinExistence type="predicted"/>
<reference evidence="3" key="3">
    <citation type="submission" date="2020-09" db="EMBL/GenBank/DDBJ databases">
        <authorList>
            <person name="Sun Q."/>
            <person name="Ohkuma M."/>
        </authorList>
    </citation>
    <scope>NUCLEOTIDE SEQUENCE</scope>
    <source>
        <strain evidence="3">JCM 4834</strain>
    </source>
</reference>
<feature type="region of interest" description="Disordered" evidence="1">
    <location>
        <begin position="199"/>
        <end position="230"/>
    </location>
</feature>
<dbReference type="Proteomes" id="UP000634660">
    <property type="component" value="Unassembled WGS sequence"/>
</dbReference>
<organism evidence="4 5">
    <name type="scientific">Streptomyces subrutilus</name>
    <dbReference type="NCBI Taxonomy" id="36818"/>
    <lineage>
        <taxon>Bacteria</taxon>
        <taxon>Bacillati</taxon>
        <taxon>Actinomycetota</taxon>
        <taxon>Actinomycetes</taxon>
        <taxon>Kitasatosporales</taxon>
        <taxon>Streptomycetaceae</taxon>
        <taxon>Streptomyces</taxon>
    </lineage>
</organism>
<dbReference type="KEGG" id="ssub:CP968_04180"/>
<gene>
    <name evidence="4" type="ORF">CP968_04180</name>
    <name evidence="3" type="ORF">GCM10010371_25020</name>
</gene>
<evidence type="ECO:0000313" key="3">
    <source>
        <dbReference type="EMBL" id="GGZ64435.1"/>
    </source>
</evidence>
<evidence type="ECO:0008006" key="6">
    <source>
        <dbReference type="Google" id="ProtNLM"/>
    </source>
</evidence>
<evidence type="ECO:0000313" key="5">
    <source>
        <dbReference type="Proteomes" id="UP000326831"/>
    </source>
</evidence>
<dbReference type="AlphaFoldDB" id="A0A5P2UF13"/>
<reference evidence="3" key="1">
    <citation type="journal article" date="2014" name="Int. J. Syst. Evol. Microbiol.">
        <title>Complete genome sequence of Corynebacterium casei LMG S-19264T (=DSM 44701T), isolated from a smear-ripened cheese.</title>
        <authorList>
            <consortium name="US DOE Joint Genome Institute (JGI-PGF)"/>
            <person name="Walter F."/>
            <person name="Albersmeier A."/>
            <person name="Kalinowski J."/>
            <person name="Ruckert C."/>
        </authorList>
    </citation>
    <scope>NUCLEOTIDE SEQUENCE</scope>
    <source>
        <strain evidence="3">JCM 4834</strain>
    </source>
</reference>
<dbReference type="EMBL" id="CP023701">
    <property type="protein sequence ID" value="QEU77588.1"/>
    <property type="molecule type" value="Genomic_DNA"/>
</dbReference>
<feature type="chain" id="PRO_5044622701" description="Secreted protein" evidence="2">
    <location>
        <begin position="22"/>
        <end position="230"/>
    </location>
</feature>
<accession>A0A5P2UF13</accession>
<sequence length="230" mass="22873">MNTGVRITAFAAALAAAFAAAYGVGRGVGPAGAPAAPEHAGHAAQARPGEQGPAAGGLHEAFAHFEPSAPGAERVTPGADLSVPGAYAPNPLPPPAEAANYREAPAGTLDPGTAGEPELTVSKDGRPVTDLEPYLGAYGHLVALRDRDQAHLHVHPNEGGPGPEVSFTATAPGAGSYRLFPDFRHGSAVRTAAFTVRAGTATAAAPEPARTPSSQPPASGAGESSGDHSH</sequence>
<dbReference type="RefSeq" id="WP_150516684.1">
    <property type="nucleotide sequence ID" value="NZ_BMVX01000008.1"/>
</dbReference>